<sequence>MKLRKWLVASLLGGAAAVVLAGCVDPAETGTVVSRCDSPLAIYATIEPRQLVSDDFDPEFYRDRAFVSEGHGAVHSIPVPAAAEAIFMTIVFSEDDAEVHYWGEDWDGRSELVIEGDACLPAPDEPAA</sequence>
<dbReference type="AlphaFoldDB" id="A0A919Q6S2"/>
<dbReference type="EMBL" id="BONR01000007">
    <property type="protein sequence ID" value="GIG55598.1"/>
    <property type="molecule type" value="Genomic_DNA"/>
</dbReference>
<dbReference type="Proteomes" id="UP000652354">
    <property type="component" value="Unassembled WGS sequence"/>
</dbReference>
<comment type="caution">
    <text evidence="2">The sequence shown here is derived from an EMBL/GenBank/DDBJ whole genome shotgun (WGS) entry which is preliminary data.</text>
</comment>
<keyword evidence="3" id="KW-1185">Reference proteome</keyword>
<evidence type="ECO:0008006" key="4">
    <source>
        <dbReference type="Google" id="ProtNLM"/>
    </source>
</evidence>
<reference evidence="2" key="1">
    <citation type="submission" date="2021-01" db="EMBL/GenBank/DDBJ databases">
        <title>Whole genome shotgun sequence of Demequina activiva NBRC 110675.</title>
        <authorList>
            <person name="Komaki H."/>
            <person name="Tamura T."/>
        </authorList>
    </citation>
    <scope>NUCLEOTIDE SEQUENCE</scope>
    <source>
        <strain evidence="2">NBRC 110675</strain>
    </source>
</reference>
<protein>
    <recommendedName>
        <fullName evidence="4">Lipoprotein</fullName>
    </recommendedName>
</protein>
<organism evidence="2 3">
    <name type="scientific">Demequina activiva</name>
    <dbReference type="NCBI Taxonomy" id="1582364"/>
    <lineage>
        <taxon>Bacteria</taxon>
        <taxon>Bacillati</taxon>
        <taxon>Actinomycetota</taxon>
        <taxon>Actinomycetes</taxon>
        <taxon>Micrococcales</taxon>
        <taxon>Demequinaceae</taxon>
        <taxon>Demequina</taxon>
    </lineage>
</organism>
<keyword evidence="1" id="KW-0732">Signal</keyword>
<feature type="signal peptide" evidence="1">
    <location>
        <begin position="1"/>
        <end position="21"/>
    </location>
</feature>
<evidence type="ECO:0000313" key="2">
    <source>
        <dbReference type="EMBL" id="GIG55598.1"/>
    </source>
</evidence>
<proteinExistence type="predicted"/>
<gene>
    <name evidence="2" type="ORF">Dac01nite_23500</name>
</gene>
<dbReference type="PROSITE" id="PS51257">
    <property type="entry name" value="PROKAR_LIPOPROTEIN"/>
    <property type="match status" value="1"/>
</dbReference>
<dbReference type="RefSeq" id="WP_203657269.1">
    <property type="nucleotide sequence ID" value="NZ_BONR01000007.1"/>
</dbReference>
<feature type="chain" id="PRO_5039236634" description="Lipoprotein" evidence="1">
    <location>
        <begin position="22"/>
        <end position="128"/>
    </location>
</feature>
<name>A0A919Q6S2_9MICO</name>
<evidence type="ECO:0000256" key="1">
    <source>
        <dbReference type="SAM" id="SignalP"/>
    </source>
</evidence>
<evidence type="ECO:0000313" key="3">
    <source>
        <dbReference type="Proteomes" id="UP000652354"/>
    </source>
</evidence>
<accession>A0A919Q6S2</accession>